<dbReference type="EMBL" id="LXEP01000003">
    <property type="protein sequence ID" value="OAT23905.1"/>
    <property type="molecule type" value="Genomic_DNA"/>
</dbReference>
<accession>A0A1B7I626</accession>
<evidence type="ECO:0000313" key="1">
    <source>
        <dbReference type="EMBL" id="OAT23905.1"/>
    </source>
</evidence>
<dbReference type="InterPro" id="IPR010263">
    <property type="entry name" value="T6SS_TssK"/>
</dbReference>
<dbReference type="PATRIC" id="fig|1354253.4.peg.199"/>
<dbReference type="PANTHER" id="PTHR35566:SF1">
    <property type="entry name" value="TYPE VI SECRETION SYSTEM BASEPLATE COMPONENT TSSK1"/>
    <property type="match status" value="1"/>
</dbReference>
<gene>
    <name evidence="1" type="ORF">M977_00195</name>
</gene>
<dbReference type="RefSeq" id="WP_064511678.1">
    <property type="nucleotide sequence ID" value="NZ_LXEP01000003.1"/>
</dbReference>
<sequence>MLPEQQAIYWYSGLYLQPQHFQSVDLHQSWIHSRHHQLAQPWNYGVLDYQLNNEALIDFTAEVSQLRLLLPEGLYLEYPGNCQVEKRNFRHAWKYRDRPFTLWLALRKFDPQRQNVSMIGAEQQAVTRWINNSDEHMMKDVYHLGPETSVPRVTYNVRLMWDEEQAEAVDYACFPLARFRFDGQNVVADRSFSPPAIGLQGSASLAQLLDNIYYELSSRARLLEEYKRSERLVNSDENSESVIQLLAMRSLNRALPLLTLYRSAPNLHPWMMYAQLSQLIGELSSFNDDCNFSGEWSHGDDALLPYDHHNLIACFESARRVLMALLNSLVLEENTYITLQRDQHDIYCTAVDRQQSEQAGAVYLLVRSAQFSQLKTQQSSVQSMKLASRHTLDALISHALPGVPLTLCSHAPRGVPKRSDSRYLQIDRSSELWKKLESDQKAGFFWPQAPDDLQVQLLYMVAS</sequence>
<dbReference type="Pfam" id="PF05936">
    <property type="entry name" value="T6SS_VasE"/>
    <property type="match status" value="1"/>
</dbReference>
<organism evidence="1 2">
    <name type="scientific">Buttiauxella gaviniae ATCC 51604</name>
    <dbReference type="NCBI Taxonomy" id="1354253"/>
    <lineage>
        <taxon>Bacteria</taxon>
        <taxon>Pseudomonadati</taxon>
        <taxon>Pseudomonadota</taxon>
        <taxon>Gammaproteobacteria</taxon>
        <taxon>Enterobacterales</taxon>
        <taxon>Enterobacteriaceae</taxon>
        <taxon>Buttiauxella</taxon>
    </lineage>
</organism>
<comment type="caution">
    <text evidence="1">The sequence shown here is derived from an EMBL/GenBank/DDBJ whole genome shotgun (WGS) entry which is preliminary data.</text>
</comment>
<name>A0A1B7I626_9ENTR</name>
<reference evidence="1 2" key="1">
    <citation type="submission" date="2016-04" db="EMBL/GenBank/DDBJ databases">
        <title>ATOL: Assembling a taxonomically balanced genome-scale reconstruction of the evolutionary history of the Enterobacteriaceae.</title>
        <authorList>
            <person name="Plunkett G.III."/>
            <person name="Neeno-Eckwall E.C."/>
            <person name="Glasner J.D."/>
            <person name="Perna N.T."/>
        </authorList>
    </citation>
    <scope>NUCLEOTIDE SEQUENCE [LARGE SCALE GENOMIC DNA]</scope>
    <source>
        <strain evidence="1 2">ATCC 51604</strain>
    </source>
</reference>
<dbReference type="Proteomes" id="UP000078504">
    <property type="component" value="Unassembled WGS sequence"/>
</dbReference>
<proteinExistence type="predicted"/>
<dbReference type="AlphaFoldDB" id="A0A1B7I626"/>
<dbReference type="PANTHER" id="PTHR35566">
    <property type="entry name" value="BLR3599 PROTEIN"/>
    <property type="match status" value="1"/>
</dbReference>
<dbReference type="NCBIfam" id="TIGR03353">
    <property type="entry name" value="VI_chp_4"/>
    <property type="match status" value="1"/>
</dbReference>
<evidence type="ECO:0000313" key="2">
    <source>
        <dbReference type="Proteomes" id="UP000078504"/>
    </source>
</evidence>
<protein>
    <submittedName>
        <fullName evidence="1">ImpJ/VasE family protein</fullName>
    </submittedName>
</protein>